<keyword evidence="2 5" id="KW-0689">Ribosomal protein</keyword>
<dbReference type="PATRIC" id="fig|1618331.3.peg.488"/>
<keyword evidence="5" id="KW-0699">rRNA-binding</keyword>
<dbReference type="InterPro" id="IPR022803">
    <property type="entry name" value="Ribosomal_uL5_dom_sf"/>
</dbReference>
<dbReference type="EMBL" id="LBSM01000007">
    <property type="protein sequence ID" value="KKQ18206.1"/>
    <property type="molecule type" value="Genomic_DNA"/>
</dbReference>
<dbReference type="PANTHER" id="PTHR11994">
    <property type="entry name" value="60S RIBOSOMAL PROTEIN L11-RELATED"/>
    <property type="match status" value="1"/>
</dbReference>
<dbReference type="InterPro" id="IPR031310">
    <property type="entry name" value="Ribosomal_uL5_N"/>
</dbReference>
<sequence length="180" mass="20534">MSKAQEIFKSKIVPELAQKLELKNKMAVPDLEKIVINVGIGKTRENPKFKEIVTESLKSITGQKPKVTKAKKAISGFKIRQNDEIGLVVTLRKDRMYDFSYKLANIVLPRMRDFRGLDEKDFDRAGNFTLALREQVIFPEISHEKAETIFGMSITFVTTAKDIKEGRILLEALGFPFKKD</sequence>
<proteinExistence type="inferred from homology"/>
<dbReference type="GO" id="GO:0005840">
    <property type="term" value="C:ribosome"/>
    <property type="evidence" value="ECO:0007669"/>
    <property type="project" value="UniProtKB-KW"/>
</dbReference>
<dbReference type="Pfam" id="PF00673">
    <property type="entry name" value="Ribosomal_L5_C"/>
    <property type="match status" value="1"/>
</dbReference>
<dbReference type="SUPFAM" id="SSF55282">
    <property type="entry name" value="RL5-like"/>
    <property type="match status" value="1"/>
</dbReference>
<comment type="similarity">
    <text evidence="1 5 6">Belongs to the universal ribosomal protein uL5 family.</text>
</comment>
<accession>A0A0G0IQD0</accession>
<comment type="caution">
    <text evidence="9">The sequence shown here is derived from an EMBL/GenBank/DDBJ whole genome shotgun (WGS) entry which is preliminary data.</text>
</comment>
<dbReference type="GO" id="GO:0000049">
    <property type="term" value="F:tRNA binding"/>
    <property type="evidence" value="ECO:0007669"/>
    <property type="project" value="UniProtKB-UniRule"/>
</dbReference>
<evidence type="ECO:0000313" key="9">
    <source>
        <dbReference type="EMBL" id="KKQ18206.1"/>
    </source>
</evidence>
<keyword evidence="5" id="KW-0694">RNA-binding</keyword>
<comment type="function">
    <text evidence="5">This is 1 of the proteins that bind and probably mediate the attachment of the 5S RNA into the large ribosomal subunit, where it forms part of the central protuberance. In the 70S ribosome it contacts protein S13 of the 30S subunit (bridge B1b), connecting the 2 subunits; this bridge is implicated in subunit movement. Contacts the P site tRNA; the 5S rRNA and some of its associated proteins might help stabilize positioning of ribosome-bound tRNAs.</text>
</comment>
<evidence type="ECO:0000256" key="6">
    <source>
        <dbReference type="RuleBase" id="RU003930"/>
    </source>
</evidence>
<dbReference type="GO" id="GO:0019843">
    <property type="term" value="F:rRNA binding"/>
    <property type="evidence" value="ECO:0007669"/>
    <property type="project" value="UniProtKB-UniRule"/>
</dbReference>
<evidence type="ECO:0000259" key="8">
    <source>
        <dbReference type="Pfam" id="PF00673"/>
    </source>
</evidence>
<dbReference type="Pfam" id="PF00281">
    <property type="entry name" value="Ribosomal_L5"/>
    <property type="match status" value="1"/>
</dbReference>
<dbReference type="GO" id="GO:1990904">
    <property type="term" value="C:ribonucleoprotein complex"/>
    <property type="evidence" value="ECO:0007669"/>
    <property type="project" value="UniProtKB-KW"/>
</dbReference>
<evidence type="ECO:0000256" key="2">
    <source>
        <dbReference type="ARBA" id="ARBA00022980"/>
    </source>
</evidence>
<dbReference type="AlphaFoldDB" id="A0A0G0IQD0"/>
<comment type="subunit">
    <text evidence="5">Part of the 50S ribosomal subunit; part of the 5S rRNA/L5/L18/L25 subcomplex. Contacts the 5S rRNA and the P site tRNA. Forms a bridge to the 30S subunit in the 70S ribosome.</text>
</comment>
<organism evidence="9 10">
    <name type="scientific">Berkelbacteria bacterium GW2011_GWA1_36_9</name>
    <dbReference type="NCBI Taxonomy" id="1618331"/>
    <lineage>
        <taxon>Bacteria</taxon>
        <taxon>Candidatus Berkelbacteria</taxon>
    </lineage>
</organism>
<keyword evidence="5" id="KW-0820">tRNA-binding</keyword>
<evidence type="ECO:0000256" key="5">
    <source>
        <dbReference type="HAMAP-Rule" id="MF_01333"/>
    </source>
</evidence>
<dbReference type="HAMAP" id="MF_01333_B">
    <property type="entry name" value="Ribosomal_uL5_B"/>
    <property type="match status" value="1"/>
</dbReference>
<dbReference type="Proteomes" id="UP000034508">
    <property type="component" value="Unassembled WGS sequence"/>
</dbReference>
<dbReference type="PIRSF" id="PIRSF002161">
    <property type="entry name" value="Ribosomal_L5"/>
    <property type="match status" value="1"/>
</dbReference>
<dbReference type="InterPro" id="IPR031309">
    <property type="entry name" value="Ribosomal_uL5_C"/>
</dbReference>
<dbReference type="Gene3D" id="3.30.1440.10">
    <property type="match status" value="1"/>
</dbReference>
<name>A0A0G0IQD0_9BACT</name>
<evidence type="ECO:0000256" key="3">
    <source>
        <dbReference type="ARBA" id="ARBA00023274"/>
    </source>
</evidence>
<evidence type="ECO:0000313" key="10">
    <source>
        <dbReference type="Proteomes" id="UP000034508"/>
    </source>
</evidence>
<dbReference type="InterPro" id="IPR020930">
    <property type="entry name" value="Ribosomal_uL5_bac-type"/>
</dbReference>
<dbReference type="NCBIfam" id="NF000585">
    <property type="entry name" value="PRK00010.1"/>
    <property type="match status" value="1"/>
</dbReference>
<feature type="domain" description="Large ribosomal subunit protein uL5 C-terminal" evidence="8">
    <location>
        <begin position="85"/>
        <end position="177"/>
    </location>
</feature>
<dbReference type="GO" id="GO:0003735">
    <property type="term" value="F:structural constituent of ribosome"/>
    <property type="evidence" value="ECO:0007669"/>
    <property type="project" value="InterPro"/>
</dbReference>
<evidence type="ECO:0000256" key="4">
    <source>
        <dbReference type="ARBA" id="ARBA00035245"/>
    </source>
</evidence>
<dbReference type="GO" id="GO:0006412">
    <property type="term" value="P:translation"/>
    <property type="evidence" value="ECO:0007669"/>
    <property type="project" value="UniProtKB-UniRule"/>
</dbReference>
<dbReference type="FunFam" id="3.30.1440.10:FF:000001">
    <property type="entry name" value="50S ribosomal protein L5"/>
    <property type="match status" value="1"/>
</dbReference>
<keyword evidence="3 5" id="KW-0687">Ribonucleoprotein</keyword>
<feature type="domain" description="Large ribosomal subunit protein uL5 N-terminal" evidence="7">
    <location>
        <begin position="24"/>
        <end position="80"/>
    </location>
</feature>
<protein>
    <recommendedName>
        <fullName evidence="4 5">Large ribosomal subunit protein uL5</fullName>
    </recommendedName>
</protein>
<reference evidence="9 10" key="1">
    <citation type="journal article" date="2015" name="Nature">
        <title>rRNA introns, odd ribosomes, and small enigmatic genomes across a large radiation of phyla.</title>
        <authorList>
            <person name="Brown C.T."/>
            <person name="Hug L.A."/>
            <person name="Thomas B.C."/>
            <person name="Sharon I."/>
            <person name="Castelle C.J."/>
            <person name="Singh A."/>
            <person name="Wilkins M.J."/>
            <person name="Williams K.H."/>
            <person name="Banfield J.F."/>
        </authorList>
    </citation>
    <scope>NUCLEOTIDE SEQUENCE [LARGE SCALE GENOMIC DNA]</scope>
</reference>
<gene>
    <name evidence="5" type="primary">rplE</name>
    <name evidence="9" type="ORF">US31_C0007G0012</name>
</gene>
<evidence type="ECO:0000259" key="7">
    <source>
        <dbReference type="Pfam" id="PF00281"/>
    </source>
</evidence>
<dbReference type="InterPro" id="IPR002132">
    <property type="entry name" value="Ribosomal_uL5"/>
</dbReference>
<evidence type="ECO:0000256" key="1">
    <source>
        <dbReference type="ARBA" id="ARBA00008553"/>
    </source>
</evidence>